<dbReference type="Gene3D" id="1.50.10.10">
    <property type="match status" value="1"/>
</dbReference>
<dbReference type="InterPro" id="IPR008928">
    <property type="entry name" value="6-hairpin_glycosidase_sf"/>
</dbReference>
<dbReference type="InterPro" id="IPR011613">
    <property type="entry name" value="GH15-like"/>
</dbReference>
<accession>A0A5B8VK10</accession>
<dbReference type="InterPro" id="IPR012341">
    <property type="entry name" value="6hp_glycosidase-like_sf"/>
</dbReference>
<evidence type="ECO:0000313" key="4">
    <source>
        <dbReference type="Proteomes" id="UP000321291"/>
    </source>
</evidence>
<proteinExistence type="predicted"/>
<evidence type="ECO:0000313" key="3">
    <source>
        <dbReference type="EMBL" id="QEC70618.1"/>
    </source>
</evidence>
<dbReference type="KEGG" id="agi:FSB73_01810"/>
<keyword evidence="4" id="KW-1185">Reference proteome</keyword>
<evidence type="ECO:0000259" key="1">
    <source>
        <dbReference type="Pfam" id="PF00723"/>
    </source>
</evidence>
<organism evidence="3 4">
    <name type="scientific">Arachidicoccus ginsenosidivorans</name>
    <dbReference type="NCBI Taxonomy" id="496057"/>
    <lineage>
        <taxon>Bacteria</taxon>
        <taxon>Pseudomonadati</taxon>
        <taxon>Bacteroidota</taxon>
        <taxon>Chitinophagia</taxon>
        <taxon>Chitinophagales</taxon>
        <taxon>Chitinophagaceae</taxon>
        <taxon>Arachidicoccus</taxon>
    </lineage>
</organism>
<dbReference type="GO" id="GO:0004553">
    <property type="term" value="F:hydrolase activity, hydrolyzing O-glycosyl compounds"/>
    <property type="evidence" value="ECO:0007669"/>
    <property type="project" value="TreeGrafter"/>
</dbReference>
<dbReference type="PANTHER" id="PTHR31616">
    <property type="entry name" value="TREHALASE"/>
    <property type="match status" value="1"/>
</dbReference>
<dbReference type="GO" id="GO:0005975">
    <property type="term" value="P:carbohydrate metabolic process"/>
    <property type="evidence" value="ECO:0007669"/>
    <property type="project" value="InterPro"/>
</dbReference>
<dbReference type="Pfam" id="PF00723">
    <property type="entry name" value="Glyco_hydro_15"/>
    <property type="match status" value="1"/>
</dbReference>
<dbReference type="RefSeq" id="WP_146779881.1">
    <property type="nucleotide sequence ID" value="NZ_CP042434.1"/>
</dbReference>
<sequence>MAKSVKKKTTTNSIIASAKKADQAVKSAKGTEKAEKSVKRSKRHTYPFGLIGNCSYLAHIMTNTNICWMCMPRFDSSFIFGGLVDQQKGGAFSILPEGKFTSHQYYKENTNILCTEITCSEGRYKVTDFAPRFNLYDRYFKPLMLIRKVEPLDGNPRVKVTCKPVAEYGNKQLDAYPASNHIDYFGAGNPIRLTTDFSINHILAGEYSVLTDTKYLVLTYGSPLEAPLASTVEDFLHKTQLYWGAWVKKTSIGNMYQTQVIRSALVLKIHQYEDTGAIIAASTTSLPEAPGSGRNWDYRFCWLRDAYYILLAFNNIGHFEEMEGYFNYIANISVKEKGRYQPLYGIAGEKNLKERILGLTGYLGNVPVRVGNEASTHIQNDIYGQVMLSLLPLYTDERFVRREKSDSSTWIASLLKKIDMVMDEPDAGLWEFRNFRNYHCYTYLFHWAGCLAAIKIAKRIEDKKIERWAVALKERAEAKIESCYDPKRKVYQQATDSAYLDASTLQLIMMHYLDPAGKKAQDHLKAVEKKLEAPGGLFYRYLHEDDFGFPDTTFLITAFWHVEALTAVGRVEEAIVKFEKLLTYGNHLGLFSEDVDAENGSQWGNFPQAYSHVGLMNAAYRIAQKINNPNFF</sequence>
<evidence type="ECO:0000259" key="2">
    <source>
        <dbReference type="Pfam" id="PF19291"/>
    </source>
</evidence>
<dbReference type="AlphaFoldDB" id="A0A5B8VK10"/>
<dbReference type="EMBL" id="CP042434">
    <property type="protein sequence ID" value="QEC70618.1"/>
    <property type="molecule type" value="Genomic_DNA"/>
</dbReference>
<gene>
    <name evidence="3" type="ORF">FSB73_01810</name>
</gene>
<keyword evidence="3" id="KW-0378">Hydrolase</keyword>
<name>A0A5B8VK10_9BACT</name>
<reference evidence="3 4" key="1">
    <citation type="journal article" date="2017" name="Int. J. Syst. Evol. Microbiol.">
        <title>Arachidicoccus ginsenosidivorans sp. nov., with ginsenoside-converting activity isolated from ginseng cultivating soil.</title>
        <authorList>
            <person name="Siddiqi M.Z."/>
            <person name="Aslam Z."/>
            <person name="Im W.T."/>
        </authorList>
    </citation>
    <scope>NUCLEOTIDE SEQUENCE [LARGE SCALE GENOMIC DNA]</scope>
    <source>
        <strain evidence="3 4">Gsoil 809</strain>
    </source>
</reference>
<dbReference type="SUPFAM" id="SSF48208">
    <property type="entry name" value="Six-hairpin glycosidases"/>
    <property type="match status" value="1"/>
</dbReference>
<feature type="domain" description="GH15-like" evidence="1">
    <location>
        <begin position="256"/>
        <end position="620"/>
    </location>
</feature>
<dbReference type="PANTHER" id="PTHR31616:SF0">
    <property type="entry name" value="GLUCAN 1,4-ALPHA-GLUCOSIDASE"/>
    <property type="match status" value="1"/>
</dbReference>
<dbReference type="Proteomes" id="UP000321291">
    <property type="component" value="Chromosome"/>
</dbReference>
<dbReference type="OrthoDB" id="3902805at2"/>
<dbReference type="Pfam" id="PF19291">
    <property type="entry name" value="TREH_N"/>
    <property type="match status" value="1"/>
</dbReference>
<dbReference type="InterPro" id="IPR045582">
    <property type="entry name" value="Trehalase-like_N"/>
</dbReference>
<protein>
    <submittedName>
        <fullName evidence="3">Glycoside hydrolase family 15 protein</fullName>
    </submittedName>
</protein>
<feature type="domain" description="Trehalase-like N-terminal" evidence="2">
    <location>
        <begin position="50"/>
        <end position="195"/>
    </location>
</feature>